<dbReference type="EMBL" id="MVBN01000009">
    <property type="protein sequence ID" value="OOK66860.1"/>
    <property type="molecule type" value="Genomic_DNA"/>
</dbReference>
<protein>
    <submittedName>
        <fullName evidence="2">Uncharacterized protein</fullName>
    </submittedName>
</protein>
<dbReference type="Proteomes" id="UP000188532">
    <property type="component" value="Unassembled WGS sequence"/>
</dbReference>
<gene>
    <name evidence="2" type="ORF">BZL29_7206</name>
</gene>
<feature type="compositionally biased region" description="Basic and acidic residues" evidence="1">
    <location>
        <begin position="94"/>
        <end position="104"/>
    </location>
</feature>
<dbReference type="AlphaFoldDB" id="A0A1V3WIT4"/>
<feature type="region of interest" description="Disordered" evidence="1">
    <location>
        <begin position="42"/>
        <end position="138"/>
    </location>
</feature>
<evidence type="ECO:0000313" key="3">
    <source>
        <dbReference type="Proteomes" id="UP000188532"/>
    </source>
</evidence>
<feature type="region of interest" description="Disordered" evidence="1">
    <location>
        <begin position="187"/>
        <end position="307"/>
    </location>
</feature>
<comment type="caution">
    <text evidence="2">The sequence shown here is derived from an EMBL/GenBank/DDBJ whole genome shotgun (WGS) entry which is preliminary data.</text>
</comment>
<sequence length="323" mass="34268">MVERAVGSRVRRPRQFRRWLQPRSRCCLSGVEQQWFTARRGGRRKCRPNPRLAPVHTGQAMAPVSLQQRRRMSRQPVRGEHTGDTVTGTSKTSFDPHRRKDHPTMPKPTRIARTDNTADDAESGSAQPKAGTGKSRRGRLAAGATLGALALTSGIAGIVDTSAATTANGLDVNVGRLTITLASHGGFKLDSCTSNTNDTSGSSLSGTSSNSNDTTATTQDSTTATSNSGGVNEPPTDIQTNVIPGDDQPAGPQVTSSTSAAGGYDEDYFSSSESDDDSSGTNTVAQWQANNNEYRPDDPNSEEQSDLDFATAYAAGDPYDADN</sequence>
<organism evidence="2 3">
    <name type="scientific">Mycobacterium kansasii</name>
    <dbReference type="NCBI Taxonomy" id="1768"/>
    <lineage>
        <taxon>Bacteria</taxon>
        <taxon>Bacillati</taxon>
        <taxon>Actinomycetota</taxon>
        <taxon>Actinomycetes</taxon>
        <taxon>Mycobacteriales</taxon>
        <taxon>Mycobacteriaceae</taxon>
        <taxon>Mycobacterium</taxon>
    </lineage>
</organism>
<feature type="compositionally biased region" description="Low complexity" evidence="1">
    <location>
        <begin position="193"/>
        <end position="228"/>
    </location>
</feature>
<feature type="compositionally biased region" description="Polar residues" evidence="1">
    <location>
        <begin position="84"/>
        <end position="93"/>
    </location>
</feature>
<name>A0A1V3WIT4_MYCKA</name>
<proteinExistence type="predicted"/>
<accession>A0A1V3WIT4</accession>
<evidence type="ECO:0000256" key="1">
    <source>
        <dbReference type="SAM" id="MobiDB-lite"/>
    </source>
</evidence>
<reference evidence="2 3" key="1">
    <citation type="submission" date="2017-02" db="EMBL/GenBank/DDBJ databases">
        <title>Complete genome sequences of Mycobacterium kansasii strains isolated from rhesus macaques.</title>
        <authorList>
            <person name="Panda A."/>
            <person name="Nagaraj S."/>
            <person name="Zhao X."/>
            <person name="Tettelin H."/>
            <person name="Detolla L.J."/>
        </authorList>
    </citation>
    <scope>NUCLEOTIDE SEQUENCE [LARGE SCALE GENOMIC DNA]</scope>
    <source>
        <strain evidence="2 3">11-3469</strain>
    </source>
</reference>
<feature type="compositionally biased region" description="Polar residues" evidence="1">
    <location>
        <begin position="280"/>
        <end position="293"/>
    </location>
</feature>
<feature type="compositionally biased region" description="Acidic residues" evidence="1">
    <location>
        <begin position="264"/>
        <end position="278"/>
    </location>
</feature>
<evidence type="ECO:0000313" key="2">
    <source>
        <dbReference type="EMBL" id="OOK66860.1"/>
    </source>
</evidence>